<feature type="transmembrane region" description="Helical" evidence="7">
    <location>
        <begin position="99"/>
        <end position="128"/>
    </location>
</feature>
<evidence type="ECO:0000256" key="1">
    <source>
        <dbReference type="ARBA" id="ARBA00004651"/>
    </source>
</evidence>
<evidence type="ECO:0000259" key="8">
    <source>
        <dbReference type="Pfam" id="PF02308"/>
    </source>
</evidence>
<dbReference type="InterPro" id="IPR049177">
    <property type="entry name" value="MgtC_SapB_SrpB_YhiD_N"/>
</dbReference>
<feature type="transmembrane region" description="Helical" evidence="7">
    <location>
        <begin position="34"/>
        <end position="53"/>
    </location>
</feature>
<evidence type="ECO:0000256" key="6">
    <source>
        <dbReference type="ARBA" id="ARBA00023136"/>
    </source>
</evidence>
<dbReference type="SUPFAM" id="SSF55021">
    <property type="entry name" value="ACT-like"/>
    <property type="match status" value="1"/>
</dbReference>
<keyword evidence="10" id="KW-1185">Reference proteome</keyword>
<evidence type="ECO:0000256" key="3">
    <source>
        <dbReference type="ARBA" id="ARBA00022475"/>
    </source>
</evidence>
<evidence type="ECO:0000256" key="2">
    <source>
        <dbReference type="ARBA" id="ARBA00009298"/>
    </source>
</evidence>
<feature type="transmembrane region" description="Helical" evidence="7">
    <location>
        <begin position="6"/>
        <end position="22"/>
    </location>
</feature>
<dbReference type="Pfam" id="PF02308">
    <property type="entry name" value="MgtC"/>
    <property type="match status" value="1"/>
</dbReference>
<proteinExistence type="inferred from homology"/>
<dbReference type="PRINTS" id="PR01837">
    <property type="entry name" value="MGTCSAPBPROT"/>
</dbReference>
<accession>A0ABW3D712</accession>
<keyword evidence="4 7" id="KW-0812">Transmembrane</keyword>
<feature type="domain" description="MgtC/SapB/SrpB/YhiD N-terminal" evidence="8">
    <location>
        <begin position="9"/>
        <end position="133"/>
    </location>
</feature>
<keyword evidence="3" id="KW-1003">Cell membrane</keyword>
<evidence type="ECO:0000256" key="4">
    <source>
        <dbReference type="ARBA" id="ARBA00022692"/>
    </source>
</evidence>
<comment type="subcellular location">
    <subcellularLocation>
        <location evidence="1">Cell membrane</location>
        <topology evidence="1">Multi-pass membrane protein</topology>
    </subcellularLocation>
</comment>
<gene>
    <name evidence="9" type="ORF">ACFQ03_08055</name>
</gene>
<protein>
    <submittedName>
        <fullName evidence="9">MgtC/SapB family protein</fullName>
    </submittedName>
</protein>
<evidence type="ECO:0000313" key="9">
    <source>
        <dbReference type="EMBL" id="MFD0869101.1"/>
    </source>
</evidence>
<dbReference type="RefSeq" id="WP_379287302.1">
    <property type="nucleotide sequence ID" value="NZ_JBHTIU010000027.1"/>
</dbReference>
<sequence length="222" mass="24341">MLAASLLRLTVAGICGALIGYERKNRMKDAGIRTHFMVSVGAALMILVSKYGFQDQIGWDNLSLDPSRIAAQVVSGVSFLGAGMIFLQRQTVKSLTTAAGIWATSGIGMAIGAGLYWIGISVTVLILIAQVLLHGRFNWLEGPKTEQLVVRMEDQPGAVEALQRILADKSIAILNFQAEKWSKKEDPVIELEMVVRLPSHLTLQQLMTLIQEVNEVRTVNMH</sequence>
<reference evidence="10" key="1">
    <citation type="journal article" date="2019" name="Int. J. Syst. Evol. Microbiol.">
        <title>The Global Catalogue of Microorganisms (GCM) 10K type strain sequencing project: providing services to taxonomists for standard genome sequencing and annotation.</title>
        <authorList>
            <consortium name="The Broad Institute Genomics Platform"/>
            <consortium name="The Broad Institute Genome Sequencing Center for Infectious Disease"/>
            <person name="Wu L."/>
            <person name="Ma J."/>
        </authorList>
    </citation>
    <scope>NUCLEOTIDE SEQUENCE [LARGE SCALE GENOMIC DNA]</scope>
    <source>
        <strain evidence="10">CCUG 57263</strain>
    </source>
</reference>
<keyword evidence="5 7" id="KW-1133">Transmembrane helix</keyword>
<evidence type="ECO:0000313" key="10">
    <source>
        <dbReference type="Proteomes" id="UP001597120"/>
    </source>
</evidence>
<comment type="similarity">
    <text evidence="2">Belongs to the MgtC/SapB family.</text>
</comment>
<feature type="transmembrane region" description="Helical" evidence="7">
    <location>
        <begin position="69"/>
        <end position="87"/>
    </location>
</feature>
<comment type="caution">
    <text evidence="9">The sequence shown here is derived from an EMBL/GenBank/DDBJ whole genome shotgun (WGS) entry which is preliminary data.</text>
</comment>
<dbReference type="EMBL" id="JBHTIU010000027">
    <property type="protein sequence ID" value="MFD0869101.1"/>
    <property type="molecule type" value="Genomic_DNA"/>
</dbReference>
<dbReference type="InterPro" id="IPR003416">
    <property type="entry name" value="MgtC/SapB/SrpB/YhiD_fam"/>
</dbReference>
<dbReference type="Proteomes" id="UP001597120">
    <property type="component" value="Unassembled WGS sequence"/>
</dbReference>
<evidence type="ECO:0000256" key="7">
    <source>
        <dbReference type="SAM" id="Phobius"/>
    </source>
</evidence>
<dbReference type="PANTHER" id="PTHR33778:SF1">
    <property type="entry name" value="MAGNESIUM TRANSPORTER YHID-RELATED"/>
    <property type="match status" value="1"/>
</dbReference>
<name>A0ABW3D712_9BACL</name>
<dbReference type="Gene3D" id="3.30.70.260">
    <property type="match status" value="1"/>
</dbReference>
<dbReference type="PANTHER" id="PTHR33778">
    <property type="entry name" value="PROTEIN MGTC"/>
    <property type="match status" value="1"/>
</dbReference>
<dbReference type="InterPro" id="IPR045865">
    <property type="entry name" value="ACT-like_dom_sf"/>
</dbReference>
<keyword evidence="6 7" id="KW-0472">Membrane</keyword>
<organism evidence="9 10">
    <name type="scientific">Paenibacillus residui</name>
    <dbReference type="NCBI Taxonomy" id="629724"/>
    <lineage>
        <taxon>Bacteria</taxon>
        <taxon>Bacillati</taxon>
        <taxon>Bacillota</taxon>
        <taxon>Bacilli</taxon>
        <taxon>Bacillales</taxon>
        <taxon>Paenibacillaceae</taxon>
        <taxon>Paenibacillus</taxon>
    </lineage>
</organism>
<evidence type="ECO:0000256" key="5">
    <source>
        <dbReference type="ARBA" id="ARBA00022989"/>
    </source>
</evidence>